<reference evidence="2" key="2">
    <citation type="submission" date="2015-01" db="EMBL/GenBank/DDBJ databases">
        <title>Evolutionary Origins and Diversification of the Mycorrhizal Mutualists.</title>
        <authorList>
            <consortium name="DOE Joint Genome Institute"/>
            <consortium name="Mycorrhizal Genomics Consortium"/>
            <person name="Kohler A."/>
            <person name="Kuo A."/>
            <person name="Nagy L.G."/>
            <person name="Floudas D."/>
            <person name="Copeland A."/>
            <person name="Barry K.W."/>
            <person name="Cichocki N."/>
            <person name="Veneault-Fourrey C."/>
            <person name="LaButti K."/>
            <person name="Lindquist E.A."/>
            <person name="Lipzen A."/>
            <person name="Lundell T."/>
            <person name="Morin E."/>
            <person name="Murat C."/>
            <person name="Riley R."/>
            <person name="Ohm R."/>
            <person name="Sun H."/>
            <person name="Tunlid A."/>
            <person name="Henrissat B."/>
            <person name="Grigoriev I.V."/>
            <person name="Hibbett D.S."/>
            <person name="Martin F."/>
        </authorList>
    </citation>
    <scope>NUCLEOTIDE SEQUENCE [LARGE SCALE GENOMIC DNA]</scope>
    <source>
        <strain evidence="2">F 1598</strain>
    </source>
</reference>
<protein>
    <submittedName>
        <fullName evidence="1">Uncharacterized protein</fullName>
    </submittedName>
</protein>
<reference evidence="1 2" key="1">
    <citation type="submission" date="2014-04" db="EMBL/GenBank/DDBJ databases">
        <authorList>
            <consortium name="DOE Joint Genome Institute"/>
            <person name="Kuo A."/>
            <person name="Tarkka M."/>
            <person name="Buscot F."/>
            <person name="Kohler A."/>
            <person name="Nagy L.G."/>
            <person name="Floudas D."/>
            <person name="Copeland A."/>
            <person name="Barry K.W."/>
            <person name="Cichocki N."/>
            <person name="Veneault-Fourrey C."/>
            <person name="LaButti K."/>
            <person name="Lindquist E.A."/>
            <person name="Lipzen A."/>
            <person name="Lundell T."/>
            <person name="Morin E."/>
            <person name="Murat C."/>
            <person name="Sun H."/>
            <person name="Tunlid A."/>
            <person name="Henrissat B."/>
            <person name="Grigoriev I.V."/>
            <person name="Hibbett D.S."/>
            <person name="Martin F."/>
            <person name="Nordberg H.P."/>
            <person name="Cantor M.N."/>
            <person name="Hua S.X."/>
        </authorList>
    </citation>
    <scope>NUCLEOTIDE SEQUENCE [LARGE SCALE GENOMIC DNA]</scope>
    <source>
        <strain evidence="1 2">F 1598</strain>
    </source>
</reference>
<sequence>MPSISSIFKSAAKTVFGCHAFQSKIFMSDHSESDLFLPLSGAEDLGACAGGQNCCGECLNDTTSTTDTTPLSSFDCEFTSEGRRASSRTRAYK</sequence>
<evidence type="ECO:0000313" key="2">
    <source>
        <dbReference type="Proteomes" id="UP000054166"/>
    </source>
</evidence>
<dbReference type="EMBL" id="KN832977">
    <property type="protein sequence ID" value="KIM88151.1"/>
    <property type="molecule type" value="Genomic_DNA"/>
</dbReference>
<dbReference type="InParanoid" id="A0A0C3GBY0"/>
<gene>
    <name evidence="1" type="ORF">PILCRDRAFT_814064</name>
</gene>
<evidence type="ECO:0000313" key="1">
    <source>
        <dbReference type="EMBL" id="KIM88151.1"/>
    </source>
</evidence>
<keyword evidence="2" id="KW-1185">Reference proteome</keyword>
<dbReference type="Proteomes" id="UP000054166">
    <property type="component" value="Unassembled WGS sequence"/>
</dbReference>
<proteinExistence type="predicted"/>
<organism evidence="1 2">
    <name type="scientific">Piloderma croceum (strain F 1598)</name>
    <dbReference type="NCBI Taxonomy" id="765440"/>
    <lineage>
        <taxon>Eukaryota</taxon>
        <taxon>Fungi</taxon>
        <taxon>Dikarya</taxon>
        <taxon>Basidiomycota</taxon>
        <taxon>Agaricomycotina</taxon>
        <taxon>Agaricomycetes</taxon>
        <taxon>Agaricomycetidae</taxon>
        <taxon>Atheliales</taxon>
        <taxon>Atheliaceae</taxon>
        <taxon>Piloderma</taxon>
    </lineage>
</organism>
<dbReference type="AlphaFoldDB" id="A0A0C3GBY0"/>
<name>A0A0C3GBY0_PILCF</name>
<accession>A0A0C3GBY0</accession>
<dbReference type="HOGENOM" id="CLU_2400440_0_0_1"/>